<dbReference type="InterPro" id="IPR024491">
    <property type="entry name" value="Se_SelK/SelG"/>
</dbReference>
<evidence type="ECO:0000256" key="1">
    <source>
        <dbReference type="SAM" id="MobiDB-lite"/>
    </source>
</evidence>
<keyword evidence="2" id="KW-0472">Membrane</keyword>
<keyword evidence="2" id="KW-0812">Transmembrane</keyword>
<feature type="region of interest" description="Disordered" evidence="1">
    <location>
        <begin position="46"/>
        <end position="68"/>
    </location>
</feature>
<gene>
    <name evidence="3" type="ORF">WMSIL1_LOCUS14400</name>
</gene>
<feature type="transmembrane region" description="Helical" evidence="2">
    <location>
        <begin position="20"/>
        <end position="42"/>
    </location>
</feature>
<sequence length="84" mass="9477">MPYVTGAGELIESEPWSLSYIVRAVGEALGVISLFFTSMLPFDVGDPRRNSNQGRPSGQRPPNMGGVRRFGMSLDSYYYYFYPR</sequence>
<dbReference type="Pfam" id="PF10961">
    <property type="entry name" value="SelK_SelG"/>
    <property type="match status" value="1"/>
</dbReference>
<evidence type="ECO:0000313" key="3">
    <source>
        <dbReference type="EMBL" id="VUZ56832.1"/>
    </source>
</evidence>
<accession>A0A564ZBT6</accession>
<dbReference type="Proteomes" id="UP000321570">
    <property type="component" value="Unassembled WGS sequence"/>
</dbReference>
<evidence type="ECO:0000256" key="2">
    <source>
        <dbReference type="SAM" id="Phobius"/>
    </source>
</evidence>
<evidence type="ECO:0000313" key="4">
    <source>
        <dbReference type="Proteomes" id="UP000321570"/>
    </source>
</evidence>
<keyword evidence="2" id="KW-1133">Transmembrane helix</keyword>
<reference evidence="3 4" key="1">
    <citation type="submission" date="2019-07" db="EMBL/GenBank/DDBJ databases">
        <authorList>
            <person name="Jastrzebski P J."/>
            <person name="Paukszto L."/>
            <person name="Jastrzebski P J."/>
        </authorList>
    </citation>
    <scope>NUCLEOTIDE SEQUENCE [LARGE SCALE GENOMIC DNA]</scope>
    <source>
        <strain evidence="3 4">WMS-il1</strain>
    </source>
</reference>
<keyword evidence="4" id="KW-1185">Reference proteome</keyword>
<name>A0A564ZBT6_HYMDI</name>
<organism evidence="3 4">
    <name type="scientific">Hymenolepis diminuta</name>
    <name type="common">Rat tapeworm</name>
    <dbReference type="NCBI Taxonomy" id="6216"/>
    <lineage>
        <taxon>Eukaryota</taxon>
        <taxon>Metazoa</taxon>
        <taxon>Spiralia</taxon>
        <taxon>Lophotrochozoa</taxon>
        <taxon>Platyhelminthes</taxon>
        <taxon>Cestoda</taxon>
        <taxon>Eucestoda</taxon>
        <taxon>Cyclophyllidea</taxon>
        <taxon>Hymenolepididae</taxon>
        <taxon>Hymenolepis</taxon>
    </lineage>
</organism>
<dbReference type="AlphaFoldDB" id="A0A564ZBT6"/>
<protein>
    <submittedName>
        <fullName evidence="3">Uncharacterized protein</fullName>
    </submittedName>
</protein>
<proteinExistence type="predicted"/>
<dbReference type="EMBL" id="CABIJS010000708">
    <property type="protein sequence ID" value="VUZ56832.1"/>
    <property type="molecule type" value="Genomic_DNA"/>
</dbReference>